<keyword evidence="2" id="KW-0723">Serine/threonine-protein kinase</keyword>
<organism evidence="11 12">
    <name type="scientific">Haloechinothrix salitolerans</name>
    <dbReference type="NCBI Taxonomy" id="926830"/>
    <lineage>
        <taxon>Bacteria</taxon>
        <taxon>Bacillati</taxon>
        <taxon>Actinomycetota</taxon>
        <taxon>Actinomycetes</taxon>
        <taxon>Pseudonocardiales</taxon>
        <taxon>Pseudonocardiaceae</taxon>
        <taxon>Haloechinothrix</taxon>
    </lineage>
</organism>
<accession>A0ABW2BVC2</accession>
<evidence type="ECO:0000256" key="6">
    <source>
        <dbReference type="ARBA" id="ARBA00022840"/>
    </source>
</evidence>
<evidence type="ECO:0000256" key="8">
    <source>
        <dbReference type="SAM" id="MobiDB-lite"/>
    </source>
</evidence>
<dbReference type="PROSITE" id="PS50011">
    <property type="entry name" value="PROTEIN_KINASE_DOM"/>
    <property type="match status" value="1"/>
</dbReference>
<dbReference type="EMBL" id="JBHSXX010000001">
    <property type="protein sequence ID" value="MFC6866916.1"/>
    <property type="molecule type" value="Genomic_DNA"/>
</dbReference>
<evidence type="ECO:0000256" key="9">
    <source>
        <dbReference type="SAM" id="Phobius"/>
    </source>
</evidence>
<evidence type="ECO:0000256" key="7">
    <source>
        <dbReference type="PROSITE-ProRule" id="PRU10141"/>
    </source>
</evidence>
<feature type="transmembrane region" description="Helical" evidence="9">
    <location>
        <begin position="319"/>
        <end position="340"/>
    </location>
</feature>
<keyword evidence="12" id="KW-1185">Reference proteome</keyword>
<evidence type="ECO:0000256" key="3">
    <source>
        <dbReference type="ARBA" id="ARBA00022679"/>
    </source>
</evidence>
<keyword evidence="6 7" id="KW-0067">ATP-binding</keyword>
<keyword evidence="3" id="KW-0808">Transferase</keyword>
<dbReference type="InterPro" id="IPR017441">
    <property type="entry name" value="Protein_kinase_ATP_BS"/>
</dbReference>
<keyword evidence="5 11" id="KW-0418">Kinase</keyword>
<evidence type="ECO:0000256" key="5">
    <source>
        <dbReference type="ARBA" id="ARBA00022777"/>
    </source>
</evidence>
<evidence type="ECO:0000256" key="1">
    <source>
        <dbReference type="ARBA" id="ARBA00012513"/>
    </source>
</evidence>
<dbReference type="Proteomes" id="UP001596337">
    <property type="component" value="Unassembled WGS sequence"/>
</dbReference>
<dbReference type="InterPro" id="IPR008271">
    <property type="entry name" value="Ser/Thr_kinase_AS"/>
</dbReference>
<feature type="compositionally biased region" description="Low complexity" evidence="8">
    <location>
        <begin position="457"/>
        <end position="505"/>
    </location>
</feature>
<dbReference type="PANTHER" id="PTHR43289:SF6">
    <property type="entry name" value="SERINE_THREONINE-PROTEIN KINASE NEKL-3"/>
    <property type="match status" value="1"/>
</dbReference>
<feature type="region of interest" description="Disordered" evidence="8">
    <location>
        <begin position="448"/>
        <end position="539"/>
    </location>
</feature>
<dbReference type="Gene3D" id="1.10.510.10">
    <property type="entry name" value="Transferase(Phosphotransferase) domain 1"/>
    <property type="match status" value="1"/>
</dbReference>
<dbReference type="Gene3D" id="3.30.200.20">
    <property type="entry name" value="Phosphorylase Kinase, domain 1"/>
    <property type="match status" value="1"/>
</dbReference>
<dbReference type="Pfam" id="PF00069">
    <property type="entry name" value="Pkinase"/>
    <property type="match status" value="1"/>
</dbReference>
<evidence type="ECO:0000313" key="11">
    <source>
        <dbReference type="EMBL" id="MFC6866916.1"/>
    </source>
</evidence>
<dbReference type="PANTHER" id="PTHR43289">
    <property type="entry name" value="MITOGEN-ACTIVATED PROTEIN KINASE KINASE KINASE 20-RELATED"/>
    <property type="match status" value="1"/>
</dbReference>
<dbReference type="RefSeq" id="WP_345390139.1">
    <property type="nucleotide sequence ID" value="NZ_BAABLA010000004.1"/>
</dbReference>
<dbReference type="PROSITE" id="PS00108">
    <property type="entry name" value="PROTEIN_KINASE_ST"/>
    <property type="match status" value="1"/>
</dbReference>
<dbReference type="EC" id="2.7.11.1" evidence="1"/>
<feature type="binding site" evidence="7">
    <location>
        <position position="42"/>
    </location>
    <ligand>
        <name>ATP</name>
        <dbReference type="ChEBI" id="CHEBI:30616"/>
    </ligand>
</feature>
<dbReference type="SMART" id="SM00220">
    <property type="entry name" value="S_TKc"/>
    <property type="match status" value="1"/>
</dbReference>
<feature type="domain" description="Protein kinase" evidence="10">
    <location>
        <begin position="12"/>
        <end position="268"/>
    </location>
</feature>
<name>A0ABW2BVC2_9PSEU</name>
<dbReference type="InterPro" id="IPR000719">
    <property type="entry name" value="Prot_kinase_dom"/>
</dbReference>
<protein>
    <recommendedName>
        <fullName evidence="1">non-specific serine/threonine protein kinase</fullName>
        <ecNumber evidence="1">2.7.11.1</ecNumber>
    </recommendedName>
</protein>
<keyword evidence="9" id="KW-0472">Membrane</keyword>
<dbReference type="GO" id="GO:0016301">
    <property type="term" value="F:kinase activity"/>
    <property type="evidence" value="ECO:0007669"/>
    <property type="project" value="UniProtKB-KW"/>
</dbReference>
<evidence type="ECO:0000256" key="2">
    <source>
        <dbReference type="ARBA" id="ARBA00022527"/>
    </source>
</evidence>
<evidence type="ECO:0000313" key="12">
    <source>
        <dbReference type="Proteomes" id="UP001596337"/>
    </source>
</evidence>
<dbReference type="PROSITE" id="PS00107">
    <property type="entry name" value="PROTEIN_KINASE_ATP"/>
    <property type="match status" value="1"/>
</dbReference>
<feature type="compositionally biased region" description="Low complexity" evidence="8">
    <location>
        <begin position="512"/>
        <end position="539"/>
    </location>
</feature>
<dbReference type="SUPFAM" id="SSF56112">
    <property type="entry name" value="Protein kinase-like (PK-like)"/>
    <property type="match status" value="1"/>
</dbReference>
<reference evidence="12" key="1">
    <citation type="journal article" date="2019" name="Int. J. Syst. Evol. Microbiol.">
        <title>The Global Catalogue of Microorganisms (GCM) 10K type strain sequencing project: providing services to taxonomists for standard genome sequencing and annotation.</title>
        <authorList>
            <consortium name="The Broad Institute Genomics Platform"/>
            <consortium name="The Broad Institute Genome Sequencing Center for Infectious Disease"/>
            <person name="Wu L."/>
            <person name="Ma J."/>
        </authorList>
    </citation>
    <scope>NUCLEOTIDE SEQUENCE [LARGE SCALE GENOMIC DNA]</scope>
    <source>
        <strain evidence="12">KCTC 32255</strain>
    </source>
</reference>
<dbReference type="InterPro" id="IPR011009">
    <property type="entry name" value="Kinase-like_dom_sf"/>
</dbReference>
<comment type="caution">
    <text evidence="11">The sequence shown here is derived from an EMBL/GenBank/DDBJ whole genome shotgun (WGS) entry which is preliminary data.</text>
</comment>
<keyword evidence="4 7" id="KW-0547">Nucleotide-binding</keyword>
<keyword evidence="9" id="KW-1133">Transmembrane helix</keyword>
<proteinExistence type="predicted"/>
<gene>
    <name evidence="11" type="ORF">ACFQGD_07120</name>
</gene>
<sequence>MSEPGDLVAGRYRLQRLLGTGAMGVVWQARDERLNRDIAIKKLLIQPGLEPAQADEARRRAMREGRVAARLHHPHVIGVFDVVVDDDLPVLVMEYLPSRSLAELMSERGRLPAGEVARIGAQAASALAAAHDAGVIHRDVKPANILIAEDGSAKITDFGISHAAGDVVVTQTGLVAGTPAYLAPEVARGTKPSPASDMFSLGATLYAAVEGTPPFGGAGENSLSLLHKVAAGTFPQPQHAGVLIGALQRMMQLDPAARVSAREAEQMLTQAATGHQPTAVLGAWPGSEAPTRAMNPQTLPGVPPVTEYAEPPKRSARRWMVAAIVVALLAGVGLAAYFLLDGDDPGSDAVELTPAAMEQAVADYYDLLPDQAEEAWERLGPALRAQGKQNYLDRWSEVDDVDIVDDPRATGSDTVRVGIELELGDGTVRDEVHSLTLITSPERLLINDDRLLRENETGPTTAEPETVTETPTPTTTETPPTTTTTTQTTTTTEQTTTTTEPTPTTEPDDNPADGGAADGDTTDGGTAEAGATDDAVAGE</sequence>
<keyword evidence="9" id="KW-0812">Transmembrane</keyword>
<evidence type="ECO:0000256" key="4">
    <source>
        <dbReference type="ARBA" id="ARBA00022741"/>
    </source>
</evidence>
<dbReference type="CDD" id="cd14014">
    <property type="entry name" value="STKc_PknB_like"/>
    <property type="match status" value="1"/>
</dbReference>
<evidence type="ECO:0000259" key="10">
    <source>
        <dbReference type="PROSITE" id="PS50011"/>
    </source>
</evidence>